<name>A0A1Q2CVY6_9ACTN</name>
<keyword evidence="1" id="KW-0472">Membrane</keyword>
<dbReference type="KEGG" id="tfa:BW733_04920"/>
<evidence type="ECO:0008006" key="4">
    <source>
        <dbReference type="Google" id="ProtNLM"/>
    </source>
</evidence>
<keyword evidence="3" id="KW-1185">Reference proteome</keyword>
<proteinExistence type="predicted"/>
<dbReference type="STRING" id="399497.BW733_04920"/>
<evidence type="ECO:0000313" key="2">
    <source>
        <dbReference type="EMBL" id="AQP50275.1"/>
    </source>
</evidence>
<dbReference type="NCBIfam" id="NF041390">
    <property type="entry name" value="TadE_Rv3655c"/>
    <property type="match status" value="1"/>
</dbReference>
<accession>A0A1Q2CVY6</accession>
<organism evidence="2 3">
    <name type="scientific">Tessaracoccus flavescens</name>
    <dbReference type="NCBI Taxonomy" id="399497"/>
    <lineage>
        <taxon>Bacteria</taxon>
        <taxon>Bacillati</taxon>
        <taxon>Actinomycetota</taxon>
        <taxon>Actinomycetes</taxon>
        <taxon>Propionibacteriales</taxon>
        <taxon>Propionibacteriaceae</taxon>
        <taxon>Tessaracoccus</taxon>
    </lineage>
</organism>
<keyword evidence="1" id="KW-0812">Transmembrane</keyword>
<dbReference type="AlphaFoldDB" id="A0A1Q2CVY6"/>
<evidence type="ECO:0000313" key="3">
    <source>
        <dbReference type="Proteomes" id="UP000188235"/>
    </source>
</evidence>
<keyword evidence="1" id="KW-1133">Transmembrane helix</keyword>
<sequence>MVTVELAVGVVTVVVVTACLVSLAMLGVAQSACAESSAQLARQSARGDARAVQAARDRAPGGARISIDRQAGGVEASVTLGVRVLGLGEVEVGAQAWAAYEPGQGP</sequence>
<dbReference type="InterPro" id="IPR049790">
    <property type="entry name" value="Rv3655c/TadE"/>
</dbReference>
<reference evidence="2 3" key="1">
    <citation type="journal article" date="2008" name="Int. J. Syst. Evol. Microbiol.">
        <title>Tessaracoccus flavescens sp. nov., isolated from marine sediment.</title>
        <authorList>
            <person name="Lee D.W."/>
            <person name="Lee S.D."/>
        </authorList>
    </citation>
    <scope>NUCLEOTIDE SEQUENCE [LARGE SCALE GENOMIC DNA]</scope>
    <source>
        <strain evidence="2 3">SST-39T</strain>
    </source>
</reference>
<dbReference type="Proteomes" id="UP000188235">
    <property type="component" value="Chromosome"/>
</dbReference>
<evidence type="ECO:0000256" key="1">
    <source>
        <dbReference type="SAM" id="Phobius"/>
    </source>
</evidence>
<protein>
    <recommendedName>
        <fullName evidence="4">Pilus assembly protein TadE</fullName>
    </recommendedName>
</protein>
<gene>
    <name evidence="2" type="ORF">BW733_04920</name>
</gene>
<feature type="transmembrane region" description="Helical" evidence="1">
    <location>
        <begin position="6"/>
        <end position="29"/>
    </location>
</feature>
<dbReference type="EMBL" id="CP019607">
    <property type="protein sequence ID" value="AQP50275.1"/>
    <property type="molecule type" value="Genomic_DNA"/>
</dbReference>